<dbReference type="AlphaFoldDB" id="A0A7N2LMG8"/>
<evidence type="ECO:0000259" key="2">
    <source>
        <dbReference type="Pfam" id="PF13968"/>
    </source>
</evidence>
<dbReference type="InParanoid" id="A0A7N2LMG8"/>
<protein>
    <recommendedName>
        <fullName evidence="2">DUF4220 domain-containing protein</fullName>
    </recommendedName>
</protein>
<feature type="transmembrane region" description="Helical" evidence="1">
    <location>
        <begin position="157"/>
        <end position="178"/>
    </location>
</feature>
<feature type="domain" description="DUF4220" evidence="2">
    <location>
        <begin position="4"/>
        <end position="107"/>
    </location>
</feature>
<dbReference type="Proteomes" id="UP000594261">
    <property type="component" value="Chromosome 5"/>
</dbReference>
<reference evidence="3 4" key="1">
    <citation type="journal article" date="2016" name="G3 (Bethesda)">
        <title>First Draft Assembly and Annotation of the Genome of a California Endemic Oak Quercus lobata Nee (Fagaceae).</title>
        <authorList>
            <person name="Sork V.L."/>
            <person name="Fitz-Gibbon S.T."/>
            <person name="Puiu D."/>
            <person name="Crepeau M."/>
            <person name="Gugger P.F."/>
            <person name="Sherman R."/>
            <person name="Stevens K."/>
            <person name="Langley C.H."/>
            <person name="Pellegrini M."/>
            <person name="Salzberg S.L."/>
        </authorList>
    </citation>
    <scope>NUCLEOTIDE SEQUENCE [LARGE SCALE GENOMIC DNA]</scope>
    <source>
        <strain evidence="3 4">cv. SW786</strain>
    </source>
</reference>
<dbReference type="InterPro" id="IPR025315">
    <property type="entry name" value="DUF4220"/>
</dbReference>
<keyword evidence="1" id="KW-0812">Transmembrane</keyword>
<evidence type="ECO:0000313" key="3">
    <source>
        <dbReference type="EnsemblPlants" id="QL05p003703:mrna"/>
    </source>
</evidence>
<dbReference type="EnsemblPlants" id="QL05p003703:mrna">
    <property type="protein sequence ID" value="QL05p003703:mrna"/>
    <property type="gene ID" value="QL05p003703"/>
</dbReference>
<dbReference type="Pfam" id="PF13968">
    <property type="entry name" value="DUF4220"/>
    <property type="match status" value="1"/>
</dbReference>
<reference evidence="3" key="2">
    <citation type="submission" date="2021-01" db="UniProtKB">
        <authorList>
            <consortium name="EnsemblPlants"/>
        </authorList>
    </citation>
    <scope>IDENTIFICATION</scope>
</reference>
<sequence>MLTPDTGPNYSKFMREYTLTQFEGFHVLADEVIEAQVVNLSSVENDSIRDATELVTAYDLIYIFKCLFVDLILGFDDRDNSRSLFKEISWNKAFKVIEMELGFIRAAVLEKYRGLQVEFDQSILIWHIDTDLCYYSDWRDQDAIMPNGKLSKWQSQYALYLLVMCPFMLPMGLGMIRFRDTCADVTIF</sequence>
<dbReference type="PANTHER" id="PTHR31325">
    <property type="entry name" value="OS01G0798800 PROTEIN-RELATED"/>
    <property type="match status" value="1"/>
</dbReference>
<organism evidence="3 4">
    <name type="scientific">Quercus lobata</name>
    <name type="common">Valley oak</name>
    <dbReference type="NCBI Taxonomy" id="97700"/>
    <lineage>
        <taxon>Eukaryota</taxon>
        <taxon>Viridiplantae</taxon>
        <taxon>Streptophyta</taxon>
        <taxon>Embryophyta</taxon>
        <taxon>Tracheophyta</taxon>
        <taxon>Spermatophyta</taxon>
        <taxon>Magnoliopsida</taxon>
        <taxon>eudicotyledons</taxon>
        <taxon>Gunneridae</taxon>
        <taxon>Pentapetalae</taxon>
        <taxon>rosids</taxon>
        <taxon>fabids</taxon>
        <taxon>Fagales</taxon>
        <taxon>Fagaceae</taxon>
        <taxon>Quercus</taxon>
    </lineage>
</organism>
<keyword evidence="1" id="KW-0472">Membrane</keyword>
<dbReference type="Gramene" id="QL05p003703:mrna">
    <property type="protein sequence ID" value="QL05p003703:mrna"/>
    <property type="gene ID" value="QL05p003703"/>
</dbReference>
<keyword evidence="4" id="KW-1185">Reference proteome</keyword>
<dbReference type="EMBL" id="LRBV02000005">
    <property type="status" value="NOT_ANNOTATED_CDS"/>
    <property type="molecule type" value="Genomic_DNA"/>
</dbReference>
<proteinExistence type="predicted"/>
<accession>A0A7N2LMG8</accession>
<evidence type="ECO:0000313" key="4">
    <source>
        <dbReference type="Proteomes" id="UP000594261"/>
    </source>
</evidence>
<keyword evidence="1" id="KW-1133">Transmembrane helix</keyword>
<evidence type="ECO:0000256" key="1">
    <source>
        <dbReference type="SAM" id="Phobius"/>
    </source>
</evidence>
<name>A0A7N2LMG8_QUELO</name>